<feature type="non-terminal residue" evidence="1">
    <location>
        <position position="211"/>
    </location>
</feature>
<keyword evidence="2" id="KW-1185">Reference proteome</keyword>
<evidence type="ECO:0000313" key="2">
    <source>
        <dbReference type="Proteomes" id="UP001328107"/>
    </source>
</evidence>
<name>A0AAN4Z1A6_9BILA</name>
<dbReference type="EMBL" id="BTRK01000001">
    <property type="protein sequence ID" value="GMR31464.1"/>
    <property type="molecule type" value="Genomic_DNA"/>
</dbReference>
<gene>
    <name evidence="1" type="ORF">PMAYCL1PPCAC_01659</name>
</gene>
<accession>A0AAN4Z1A6</accession>
<evidence type="ECO:0000313" key="1">
    <source>
        <dbReference type="EMBL" id="GMR31464.1"/>
    </source>
</evidence>
<organism evidence="1 2">
    <name type="scientific">Pristionchus mayeri</name>
    <dbReference type="NCBI Taxonomy" id="1317129"/>
    <lineage>
        <taxon>Eukaryota</taxon>
        <taxon>Metazoa</taxon>
        <taxon>Ecdysozoa</taxon>
        <taxon>Nematoda</taxon>
        <taxon>Chromadorea</taxon>
        <taxon>Rhabditida</taxon>
        <taxon>Rhabditina</taxon>
        <taxon>Diplogasteromorpha</taxon>
        <taxon>Diplogasteroidea</taxon>
        <taxon>Neodiplogasteridae</taxon>
        <taxon>Pristionchus</taxon>
    </lineage>
</organism>
<feature type="non-terminal residue" evidence="1">
    <location>
        <position position="1"/>
    </location>
</feature>
<dbReference type="Proteomes" id="UP001328107">
    <property type="component" value="Unassembled WGS sequence"/>
</dbReference>
<reference evidence="2" key="1">
    <citation type="submission" date="2022-10" db="EMBL/GenBank/DDBJ databases">
        <title>Genome assembly of Pristionchus species.</title>
        <authorList>
            <person name="Yoshida K."/>
            <person name="Sommer R.J."/>
        </authorList>
    </citation>
    <scope>NUCLEOTIDE SEQUENCE [LARGE SCALE GENOMIC DNA]</scope>
    <source>
        <strain evidence="2">RS5460</strain>
    </source>
</reference>
<dbReference type="AlphaFoldDB" id="A0AAN4Z1A6"/>
<protein>
    <recommendedName>
        <fullName evidence="3">GYF domain-containing protein</fullName>
    </recommendedName>
</protein>
<sequence>TSDSPSNDRIFYQDLYQNELKGPFTERQIQDWYRKKLVENAPLPGSFFFEGDFPFYFMKNDNIPDDSTPSFTLNELRTLNGSGAPFRLPSDVTPAEKTRAHAELKLRCIEEEISKLTVTFGDVLRVKQRLGQITNIPMPINRSLDDDGMEMVEITLEMLGESVASFILDSFAVYASGNFASWDAQAQIKRLVYFSLMTRQEQGSDFYRAIE</sequence>
<proteinExistence type="predicted"/>
<evidence type="ECO:0008006" key="3">
    <source>
        <dbReference type="Google" id="ProtNLM"/>
    </source>
</evidence>
<comment type="caution">
    <text evidence="1">The sequence shown here is derived from an EMBL/GenBank/DDBJ whole genome shotgun (WGS) entry which is preliminary data.</text>
</comment>